<dbReference type="Proteomes" id="UP001335648">
    <property type="component" value="Unassembled WGS sequence"/>
</dbReference>
<organism evidence="2 3">
    <name type="scientific">Champsocephalus esox</name>
    <name type="common">pike icefish</name>
    <dbReference type="NCBI Taxonomy" id="159716"/>
    <lineage>
        <taxon>Eukaryota</taxon>
        <taxon>Metazoa</taxon>
        <taxon>Chordata</taxon>
        <taxon>Craniata</taxon>
        <taxon>Vertebrata</taxon>
        <taxon>Euteleostomi</taxon>
        <taxon>Actinopterygii</taxon>
        <taxon>Neopterygii</taxon>
        <taxon>Teleostei</taxon>
        <taxon>Neoteleostei</taxon>
        <taxon>Acanthomorphata</taxon>
        <taxon>Eupercaria</taxon>
        <taxon>Perciformes</taxon>
        <taxon>Notothenioidei</taxon>
        <taxon>Channichthyidae</taxon>
        <taxon>Champsocephalus</taxon>
    </lineage>
</organism>
<proteinExistence type="predicted"/>
<comment type="caution">
    <text evidence="2">The sequence shown here is derived from an EMBL/GenBank/DDBJ whole genome shotgun (WGS) entry which is preliminary data.</text>
</comment>
<reference evidence="2 3" key="1">
    <citation type="journal article" date="2023" name="Mol. Biol. Evol.">
        <title>Genomics of Secondarily Temperate Adaptation in the Only Non-Antarctic Icefish.</title>
        <authorList>
            <person name="Rivera-Colon A.G."/>
            <person name="Rayamajhi N."/>
            <person name="Minhas B.F."/>
            <person name="Madrigal G."/>
            <person name="Bilyk K.T."/>
            <person name="Yoon V."/>
            <person name="Hune M."/>
            <person name="Gregory S."/>
            <person name="Cheng C.H.C."/>
            <person name="Catchen J.M."/>
        </authorList>
    </citation>
    <scope>NUCLEOTIDE SEQUENCE [LARGE SCALE GENOMIC DNA]</scope>
    <source>
        <strain evidence="2">JC2023a</strain>
    </source>
</reference>
<keyword evidence="3" id="KW-1185">Reference proteome</keyword>
<protein>
    <submittedName>
        <fullName evidence="2">Uncharacterized protein</fullName>
    </submittedName>
</protein>
<feature type="region of interest" description="Disordered" evidence="1">
    <location>
        <begin position="1"/>
        <end position="56"/>
    </location>
</feature>
<dbReference type="EMBL" id="JAULUE010002061">
    <property type="protein sequence ID" value="KAK5883048.1"/>
    <property type="molecule type" value="Genomic_DNA"/>
</dbReference>
<accession>A0AAN8BD76</accession>
<dbReference type="AlphaFoldDB" id="A0AAN8BD76"/>
<sequence length="79" mass="8051">MDSGFVSGAPVSSEGTSMDTEDPAIPNVLLIGAREGTGPSSEPVRGTGPSSVPVRGTGPSQVSLCTLYCFIQLEPQIIT</sequence>
<evidence type="ECO:0000313" key="3">
    <source>
        <dbReference type="Proteomes" id="UP001335648"/>
    </source>
</evidence>
<gene>
    <name evidence="2" type="ORF">CesoFtcFv8_019418</name>
</gene>
<evidence type="ECO:0000313" key="2">
    <source>
        <dbReference type="EMBL" id="KAK5883048.1"/>
    </source>
</evidence>
<name>A0AAN8BD76_9TELE</name>
<evidence type="ECO:0000256" key="1">
    <source>
        <dbReference type="SAM" id="MobiDB-lite"/>
    </source>
</evidence>